<accession>A0AAV2P1W2</accession>
<name>A0AAV2P1W2_9HYME</name>
<reference evidence="1" key="1">
    <citation type="submission" date="2024-04" db="EMBL/GenBank/DDBJ databases">
        <authorList>
            <consortium name="Molecular Ecology Group"/>
        </authorList>
    </citation>
    <scope>NUCLEOTIDE SEQUENCE</scope>
</reference>
<keyword evidence="2" id="KW-1185">Reference proteome</keyword>
<gene>
    <name evidence="1" type="ORF">LPLAT_LOCUS12204</name>
</gene>
<dbReference type="Proteomes" id="UP001497644">
    <property type="component" value="Chromosome 7"/>
</dbReference>
<dbReference type="EMBL" id="OZ034830">
    <property type="protein sequence ID" value="CAL1686904.1"/>
    <property type="molecule type" value="Genomic_DNA"/>
</dbReference>
<evidence type="ECO:0000313" key="1">
    <source>
        <dbReference type="EMBL" id="CAL1686904.1"/>
    </source>
</evidence>
<protein>
    <submittedName>
        <fullName evidence="1">Uncharacterized protein</fullName>
    </submittedName>
</protein>
<proteinExistence type="predicted"/>
<organism evidence="1 2">
    <name type="scientific">Lasius platythorax</name>
    <dbReference type="NCBI Taxonomy" id="488582"/>
    <lineage>
        <taxon>Eukaryota</taxon>
        <taxon>Metazoa</taxon>
        <taxon>Ecdysozoa</taxon>
        <taxon>Arthropoda</taxon>
        <taxon>Hexapoda</taxon>
        <taxon>Insecta</taxon>
        <taxon>Pterygota</taxon>
        <taxon>Neoptera</taxon>
        <taxon>Endopterygota</taxon>
        <taxon>Hymenoptera</taxon>
        <taxon>Apocrita</taxon>
        <taxon>Aculeata</taxon>
        <taxon>Formicoidea</taxon>
        <taxon>Formicidae</taxon>
        <taxon>Formicinae</taxon>
        <taxon>Lasius</taxon>
        <taxon>Lasius</taxon>
    </lineage>
</organism>
<sequence length="71" mass="7792">MAWYGAHDAHYNDISLESSKRFSLCLGPLTVQTLPPLAGPVSVSRVLARGTSLARLRQGPFLVFGPFHRRA</sequence>
<dbReference type="AlphaFoldDB" id="A0AAV2P1W2"/>
<evidence type="ECO:0000313" key="2">
    <source>
        <dbReference type="Proteomes" id="UP001497644"/>
    </source>
</evidence>